<dbReference type="InterPro" id="IPR043128">
    <property type="entry name" value="Rev_trsase/Diguanyl_cyclase"/>
</dbReference>
<protein>
    <submittedName>
        <fullName evidence="3">Putative reverse transcriptase domain-containing protein</fullName>
    </submittedName>
</protein>
<dbReference type="Pfam" id="PF00078">
    <property type="entry name" value="RVT_1"/>
    <property type="match status" value="1"/>
</dbReference>
<dbReference type="SUPFAM" id="SSF53098">
    <property type="entry name" value="Ribonuclease H-like"/>
    <property type="match status" value="1"/>
</dbReference>
<dbReference type="InterPro" id="IPR056924">
    <property type="entry name" value="SH3_Tf2-1"/>
</dbReference>
<dbReference type="Gene3D" id="3.30.420.10">
    <property type="entry name" value="Ribonuclease H-like superfamily/Ribonuclease H"/>
    <property type="match status" value="1"/>
</dbReference>
<dbReference type="Gene3D" id="3.30.70.270">
    <property type="match status" value="2"/>
</dbReference>
<dbReference type="InterPro" id="IPR000477">
    <property type="entry name" value="RT_dom"/>
</dbReference>
<dbReference type="GO" id="GO:0003676">
    <property type="term" value="F:nucleic acid binding"/>
    <property type="evidence" value="ECO:0007669"/>
    <property type="project" value="InterPro"/>
</dbReference>
<feature type="domain" description="Reverse transcriptase" evidence="1">
    <location>
        <begin position="55"/>
        <end position="164"/>
    </location>
</feature>
<dbReference type="PANTHER" id="PTHR37984:SF5">
    <property type="entry name" value="PROTEIN NYNRIN-LIKE"/>
    <property type="match status" value="1"/>
</dbReference>
<dbReference type="InterPro" id="IPR036397">
    <property type="entry name" value="RNaseH_sf"/>
</dbReference>
<name>A0A6L2K813_TANCI</name>
<keyword evidence="3" id="KW-0808">Transferase</keyword>
<evidence type="ECO:0000259" key="1">
    <source>
        <dbReference type="Pfam" id="PF00078"/>
    </source>
</evidence>
<dbReference type="Pfam" id="PF24626">
    <property type="entry name" value="SH3_Tf2-1"/>
    <property type="match status" value="1"/>
</dbReference>
<evidence type="ECO:0000259" key="2">
    <source>
        <dbReference type="Pfam" id="PF24626"/>
    </source>
</evidence>
<organism evidence="3">
    <name type="scientific">Tanacetum cinerariifolium</name>
    <name type="common">Dalmatian daisy</name>
    <name type="synonym">Chrysanthemum cinerariifolium</name>
    <dbReference type="NCBI Taxonomy" id="118510"/>
    <lineage>
        <taxon>Eukaryota</taxon>
        <taxon>Viridiplantae</taxon>
        <taxon>Streptophyta</taxon>
        <taxon>Embryophyta</taxon>
        <taxon>Tracheophyta</taxon>
        <taxon>Spermatophyta</taxon>
        <taxon>Magnoliopsida</taxon>
        <taxon>eudicotyledons</taxon>
        <taxon>Gunneridae</taxon>
        <taxon>Pentapetalae</taxon>
        <taxon>asterids</taxon>
        <taxon>campanulids</taxon>
        <taxon>Asterales</taxon>
        <taxon>Asteraceae</taxon>
        <taxon>Asteroideae</taxon>
        <taxon>Anthemideae</taxon>
        <taxon>Anthemidinae</taxon>
        <taxon>Tanacetum</taxon>
    </lineage>
</organism>
<accession>A0A6L2K813</accession>
<dbReference type="InterPro" id="IPR043502">
    <property type="entry name" value="DNA/RNA_pol_sf"/>
</dbReference>
<reference evidence="3" key="1">
    <citation type="journal article" date="2019" name="Sci. Rep.">
        <title>Draft genome of Tanacetum cinerariifolium, the natural source of mosquito coil.</title>
        <authorList>
            <person name="Yamashiro T."/>
            <person name="Shiraishi A."/>
            <person name="Satake H."/>
            <person name="Nakayama K."/>
        </authorList>
    </citation>
    <scope>NUCLEOTIDE SEQUENCE</scope>
</reference>
<evidence type="ECO:0000313" key="3">
    <source>
        <dbReference type="EMBL" id="GEU44872.1"/>
    </source>
</evidence>
<sequence length="552" mass="65447">MDWLSKLRTKIVCFEKCLQILLSNREILEVHGERPERNLKQLKTMKVNVPKFEYIHLRSSYHQSRVREEDIPKTAFAMRYEHFEFTVMTFGLTNAPAVFMDLMNHVCKPYLDKFVIVFIDDIMIYSKSNEEHEDHLKFILQCLKKEKVFGKFSKCKFWLQDVYFLEHVVNSEGIHADPSKIKAVKNWKPMKTLTEIRSFLRLADFYRQFIANFLKIAKTLTLLTQKNKMFEWGDEQEITFQTVCCPDSGKVNVVADALSRKERLKPRRARAMSMIIHSRIKARAKLLKASTLQQRCWKDWTNKYQKPLGLLQHLEILEWKWENITMDFINKFPRTRSKHDLIWVIVDRLTKSAHFLANREDYKMEIFTWLYLKEIVARHGVHVPIISDRGRSKLVGSEIVQETTDKIVQIKERLKAARDCQMSYGDNRQKLLEFSVGEKVLLKVLPWKGVVRFGERSKLSPKYVGPFKVVKRVGSITYRLRLPQKLVGIHDTFHVSNLKKCLADINLHVPLEEIKIDDKLRFFEEPIEIMDHEVKKPKQNWIPIVKVRWNSR</sequence>
<feature type="domain" description="Tf2-1-like SH3-like" evidence="2">
    <location>
        <begin position="437"/>
        <end position="501"/>
    </location>
</feature>
<dbReference type="SUPFAM" id="SSF56672">
    <property type="entry name" value="DNA/RNA polymerases"/>
    <property type="match status" value="1"/>
</dbReference>
<keyword evidence="3" id="KW-0548">Nucleotidyltransferase</keyword>
<dbReference type="InterPro" id="IPR012337">
    <property type="entry name" value="RNaseH-like_sf"/>
</dbReference>
<dbReference type="InterPro" id="IPR050951">
    <property type="entry name" value="Retrovirus_Pol_polyprotein"/>
</dbReference>
<dbReference type="GO" id="GO:0003964">
    <property type="term" value="F:RNA-directed DNA polymerase activity"/>
    <property type="evidence" value="ECO:0007669"/>
    <property type="project" value="UniProtKB-KW"/>
</dbReference>
<dbReference type="CDD" id="cd01647">
    <property type="entry name" value="RT_LTR"/>
    <property type="match status" value="1"/>
</dbReference>
<dbReference type="EMBL" id="BKCJ010001905">
    <property type="protein sequence ID" value="GEU44872.1"/>
    <property type="molecule type" value="Genomic_DNA"/>
</dbReference>
<dbReference type="AlphaFoldDB" id="A0A6L2K813"/>
<dbReference type="PANTHER" id="PTHR37984">
    <property type="entry name" value="PROTEIN CBG26694"/>
    <property type="match status" value="1"/>
</dbReference>
<dbReference type="Gene3D" id="3.10.10.10">
    <property type="entry name" value="HIV Type 1 Reverse Transcriptase, subunit A, domain 1"/>
    <property type="match status" value="1"/>
</dbReference>
<proteinExistence type="predicted"/>
<gene>
    <name evidence="3" type="ORF">Tci_016850</name>
</gene>
<comment type="caution">
    <text evidence="3">The sequence shown here is derived from an EMBL/GenBank/DDBJ whole genome shotgun (WGS) entry which is preliminary data.</text>
</comment>
<keyword evidence="3" id="KW-0695">RNA-directed DNA polymerase</keyword>